<feature type="compositionally biased region" description="Acidic residues" evidence="2">
    <location>
        <begin position="112"/>
        <end position="121"/>
    </location>
</feature>
<feature type="compositionally biased region" description="Basic and acidic residues" evidence="2">
    <location>
        <begin position="409"/>
        <end position="423"/>
    </location>
</feature>
<feature type="region of interest" description="Disordered" evidence="2">
    <location>
        <begin position="371"/>
        <end position="391"/>
    </location>
</feature>
<keyword evidence="4" id="KW-1185">Reference proteome</keyword>
<keyword evidence="1" id="KW-0175">Coiled coil</keyword>
<feature type="compositionally biased region" description="Polar residues" evidence="2">
    <location>
        <begin position="1480"/>
        <end position="1494"/>
    </location>
</feature>
<feature type="coiled-coil region" evidence="1">
    <location>
        <begin position="1131"/>
        <end position="1276"/>
    </location>
</feature>
<dbReference type="EnsemblMetazoa" id="CJA03195.1">
    <property type="protein sequence ID" value="CJA03195.1"/>
    <property type="gene ID" value="WBGene00122399"/>
</dbReference>
<feature type="coiled-coil region" evidence="1">
    <location>
        <begin position="732"/>
        <end position="984"/>
    </location>
</feature>
<reference evidence="4" key="1">
    <citation type="submission" date="2010-08" db="EMBL/GenBank/DDBJ databases">
        <authorList>
            <consortium name="Caenorhabditis japonica Sequencing Consortium"/>
            <person name="Wilson R.K."/>
        </authorList>
    </citation>
    <scope>NUCLEOTIDE SEQUENCE [LARGE SCALE GENOMIC DNA]</scope>
    <source>
        <strain evidence="4">DF5081</strain>
    </source>
</reference>
<evidence type="ECO:0000256" key="2">
    <source>
        <dbReference type="SAM" id="MobiDB-lite"/>
    </source>
</evidence>
<evidence type="ECO:0000313" key="3">
    <source>
        <dbReference type="EnsemblMetazoa" id="CJA03195.1"/>
    </source>
</evidence>
<organism evidence="3 4">
    <name type="scientific">Caenorhabditis japonica</name>
    <dbReference type="NCBI Taxonomy" id="281687"/>
    <lineage>
        <taxon>Eukaryota</taxon>
        <taxon>Metazoa</taxon>
        <taxon>Ecdysozoa</taxon>
        <taxon>Nematoda</taxon>
        <taxon>Chromadorea</taxon>
        <taxon>Rhabditida</taxon>
        <taxon>Rhabditina</taxon>
        <taxon>Rhabditomorpha</taxon>
        <taxon>Rhabditoidea</taxon>
        <taxon>Rhabditidae</taxon>
        <taxon>Peloderinae</taxon>
        <taxon>Caenorhabditis</taxon>
    </lineage>
</organism>
<feature type="compositionally biased region" description="Polar residues" evidence="2">
    <location>
        <begin position="1451"/>
        <end position="1470"/>
    </location>
</feature>
<feature type="coiled-coil region" evidence="1">
    <location>
        <begin position="1301"/>
        <end position="1402"/>
    </location>
</feature>
<feature type="compositionally biased region" description="Basic and acidic residues" evidence="2">
    <location>
        <begin position="379"/>
        <end position="391"/>
    </location>
</feature>
<feature type="compositionally biased region" description="Low complexity" evidence="2">
    <location>
        <begin position="142"/>
        <end position="157"/>
    </location>
</feature>
<feature type="region of interest" description="Disordered" evidence="2">
    <location>
        <begin position="1416"/>
        <end position="1494"/>
    </location>
</feature>
<evidence type="ECO:0000256" key="1">
    <source>
        <dbReference type="SAM" id="Coils"/>
    </source>
</evidence>
<dbReference type="PANTHER" id="PTHR19327">
    <property type="entry name" value="GOLGIN"/>
    <property type="match status" value="1"/>
</dbReference>
<dbReference type="Gene3D" id="1.10.287.1490">
    <property type="match status" value="1"/>
</dbReference>
<reference evidence="3" key="2">
    <citation type="submission" date="2022-06" db="UniProtKB">
        <authorList>
            <consortium name="EnsemblMetazoa"/>
        </authorList>
    </citation>
    <scope>IDENTIFICATION</scope>
    <source>
        <strain evidence="3">DF5081</strain>
    </source>
</reference>
<protein>
    <submittedName>
        <fullName evidence="3">Uncharacterized protein</fullName>
    </submittedName>
</protein>
<dbReference type="SUPFAM" id="SSF57997">
    <property type="entry name" value="Tropomyosin"/>
    <property type="match status" value="1"/>
</dbReference>
<feature type="region of interest" description="Disordered" evidence="2">
    <location>
        <begin position="1"/>
        <end position="157"/>
    </location>
</feature>
<feature type="region of interest" description="Disordered" evidence="2">
    <location>
        <begin position="403"/>
        <end position="429"/>
    </location>
</feature>
<feature type="coiled-coil region" evidence="1">
    <location>
        <begin position="1013"/>
        <end position="1101"/>
    </location>
</feature>
<dbReference type="PANTHER" id="PTHR19327:SF0">
    <property type="entry name" value="GOLGIN SUBFAMILY A MEMBER 4"/>
    <property type="match status" value="1"/>
</dbReference>
<accession>A0A8R1DIQ1</accession>
<dbReference type="Proteomes" id="UP000005237">
    <property type="component" value="Unassembled WGS sequence"/>
</dbReference>
<sequence length="1494" mass="168388">MDKSYDGSIVPNDENTNLTAGKKRQQLQSPFSAATPKSRIGKEPKRMLGVSPLINANKADPNLEETRIEAPTPCSDVTDYSFADTTAPNAEQSDIMDQTTNQSSSTCKDLSMVEEGEETDADVTLADSFEEKVNVEEKPGQKTPTPSTPKPTSASTPTAPATLVLQIQKTCGAYSHETAFSPILTPKPVVDQSISRHEFLMLEQETEYVVNAKCLQEKVEQLEQAIKDINVARVYEEKALMDQTEAVAKKAKVERVAAQQRIEQLQEKILELEQQYQHGQSGDEEKQQLEERLTQLSACVEDLTTKALKVEEMKQGMVAYEERLQVVMDEKLQLTLALTNSRVELEQLQKQSQDGAEKVLELEAKLAANNDQVAQASDSDARLAEAEKEREEYRQMMLQEMSELESQLEETREQLKKALEKNEASPPLPSADAIEELEEQASLSATTIQDLEKTISQHATELDSLRQQHQYELEEIRKKHDDEFKLLREQFDAAETRLAESVQNAEKYKEVEAQFASLQKQFEETAAESQTSAQEIQVKAQLIQDLQENITARTAEIEEKSQSISQLTAELDASHNRQEELNAEISALGQQLETACNNSQSSSEQLAQKHQEEIEKFNAIIATLEQQLVEKDELAAEKMRELDQSSQLEEMRKKNEEELNILREQYTAAESMLAESAQNVEKLKEMEVQLFSAQQQLESLTSESQKSVAEVQKNEMLIQDLQDAIASRLAESEEKEESIVKLNSELEVSRARVEELISELSDLGKQLKEDSSAELEEKHQEEMEKLVSNIAALEESVKLAEVHIADNDRKLEELAQEKEAVIESLRHELSLAQEQMQAQNENLSQITVLTAEKDAAFEKISNFEVQLEEAREQLKTAQESNDVQEYIVKIQKLEEEAFLSATKLTELEQTIAQNVTELDSTRQTHLEEIVEIRAKHDEELKLLQEQNAATEARLAEAVQHVEKLKDVEAQLVLSQKQLESVKSESQTSLDEMQVKEKQIQDLQESINARVAEIEEKTQSIAQLTAELTESRNRHEELNAEITALGQQLEIACNNSQSSSEQLAQKHQEEIEKFNATIATLEQQLVEKEELAAEKIRELEESLGQDLLLVRQQAESLLEKESQMQHLHATQLETINAEKEAALATIEELRAQVVVAENTVNDLRSNETDLTALNSRIAELETSSEALKQQLAEVEAAHQEKTTQLETSKVTIEKLEAEISSLNEISSMNSEVQKKFDESMATISDLKEKLEVAEQAMSNKENAIVSLESRIETISAQYEQRLAEAFSWKTQAQSVEVLTTTLASMQTQLSEMSAKLEASDRRVVEVQENADHDVTLMREEVNEQAVELDTARARISELERLLGNSKKEVERLEKLCDEFDDDEAQLKEKIRELQEEIKDLKGIKPPPQQMGLIQQARQGVNPLSRESSRVVEDPKEEDRFEDASDLFMGKPTQKTLDATALQTNSANSTTAHPDDTMAPLTPSSKKANRSNCQQQ</sequence>
<feature type="compositionally biased region" description="Basic and acidic residues" evidence="2">
    <location>
        <begin position="1425"/>
        <end position="1441"/>
    </location>
</feature>
<name>A0A8R1DIQ1_CAEJA</name>
<feature type="compositionally biased region" description="Polar residues" evidence="2">
    <location>
        <begin position="83"/>
        <end position="108"/>
    </location>
</feature>
<evidence type="ECO:0000313" key="4">
    <source>
        <dbReference type="Proteomes" id="UP000005237"/>
    </source>
</evidence>
<proteinExistence type="predicted"/>
<feature type="compositionally biased region" description="Basic and acidic residues" evidence="2">
    <location>
        <begin position="129"/>
        <end position="140"/>
    </location>
</feature>